<proteinExistence type="predicted"/>
<evidence type="ECO:0000313" key="7">
    <source>
        <dbReference type="Proteomes" id="UP000507470"/>
    </source>
</evidence>
<dbReference type="Proteomes" id="UP000507470">
    <property type="component" value="Unassembled WGS sequence"/>
</dbReference>
<gene>
    <name evidence="6" type="ORF">MCOR_6001</name>
</gene>
<sequence>MTLEEGGRRTCIKVTIILVNIPVALFGLVAAGLGIWIALDDPSFMHFTHLDEIELFDTSYVKTGSYIIVAGGFGVALFGILGIVAAATESMILLAAYTMLIALAMAVEVAATVLGVVFKHTVESTMEKAIGRSIKEEFDGVADSENTFTIHFNAVQQKLQCCGFNNSADFSTATKWNTTVNNVTQQIPPACCKNMTLSDQCVSNPTPVNSYTMREVKYFFLKMTTLIGDSRIPWTNLMSVLVDSCNVMRGSKSGHETRIRTVKALHLLDDDEMCIIMCTMQQRHSGFVDCDVIYTSSQHITH</sequence>
<reference evidence="6 7" key="1">
    <citation type="submission" date="2020-06" db="EMBL/GenBank/DDBJ databases">
        <authorList>
            <person name="Li R."/>
            <person name="Bekaert M."/>
        </authorList>
    </citation>
    <scope>NUCLEOTIDE SEQUENCE [LARGE SCALE GENOMIC DNA]</scope>
    <source>
        <strain evidence="7">wild</strain>
    </source>
</reference>
<dbReference type="GO" id="GO:0005886">
    <property type="term" value="C:plasma membrane"/>
    <property type="evidence" value="ECO:0007669"/>
    <property type="project" value="TreeGrafter"/>
</dbReference>
<feature type="transmembrane region" description="Helical" evidence="5">
    <location>
        <begin position="66"/>
        <end position="87"/>
    </location>
</feature>
<dbReference type="OrthoDB" id="6134317at2759"/>
<dbReference type="Pfam" id="PF00335">
    <property type="entry name" value="Tetraspanin"/>
    <property type="match status" value="1"/>
</dbReference>
<evidence type="ECO:0000313" key="6">
    <source>
        <dbReference type="EMBL" id="CAC5365255.1"/>
    </source>
</evidence>
<name>A0A6J8ABY8_MYTCO</name>
<protein>
    <submittedName>
        <fullName evidence="6">Uncharacterized protein</fullName>
    </submittedName>
</protein>
<evidence type="ECO:0000256" key="2">
    <source>
        <dbReference type="ARBA" id="ARBA00022692"/>
    </source>
</evidence>
<dbReference type="SUPFAM" id="SSF48652">
    <property type="entry name" value="Tetraspanin"/>
    <property type="match status" value="1"/>
</dbReference>
<keyword evidence="4 5" id="KW-0472">Membrane</keyword>
<dbReference type="InterPro" id="IPR008952">
    <property type="entry name" value="Tetraspanin_EC2_sf"/>
</dbReference>
<feature type="transmembrane region" description="Helical" evidence="5">
    <location>
        <begin position="12"/>
        <end position="39"/>
    </location>
</feature>
<dbReference type="PANTHER" id="PTHR19282:SF541">
    <property type="entry name" value="TETRASPANIN"/>
    <property type="match status" value="1"/>
</dbReference>
<evidence type="ECO:0000256" key="5">
    <source>
        <dbReference type="SAM" id="Phobius"/>
    </source>
</evidence>
<keyword evidence="3 5" id="KW-1133">Transmembrane helix</keyword>
<dbReference type="PRINTS" id="PR00259">
    <property type="entry name" value="TMFOUR"/>
</dbReference>
<dbReference type="AlphaFoldDB" id="A0A6J8ABY8"/>
<dbReference type="InterPro" id="IPR018499">
    <property type="entry name" value="Tetraspanin/Peripherin"/>
</dbReference>
<dbReference type="PANTHER" id="PTHR19282">
    <property type="entry name" value="TETRASPANIN"/>
    <property type="match status" value="1"/>
</dbReference>
<evidence type="ECO:0000256" key="1">
    <source>
        <dbReference type="ARBA" id="ARBA00004141"/>
    </source>
</evidence>
<dbReference type="Gene3D" id="1.10.1450.10">
    <property type="entry name" value="Tetraspanin"/>
    <property type="match status" value="1"/>
</dbReference>
<evidence type="ECO:0000256" key="3">
    <source>
        <dbReference type="ARBA" id="ARBA00022989"/>
    </source>
</evidence>
<keyword evidence="2 5" id="KW-0812">Transmembrane</keyword>
<organism evidence="6 7">
    <name type="scientific">Mytilus coruscus</name>
    <name type="common">Sea mussel</name>
    <dbReference type="NCBI Taxonomy" id="42192"/>
    <lineage>
        <taxon>Eukaryota</taxon>
        <taxon>Metazoa</taxon>
        <taxon>Spiralia</taxon>
        <taxon>Lophotrochozoa</taxon>
        <taxon>Mollusca</taxon>
        <taxon>Bivalvia</taxon>
        <taxon>Autobranchia</taxon>
        <taxon>Pteriomorphia</taxon>
        <taxon>Mytilida</taxon>
        <taxon>Mytiloidea</taxon>
        <taxon>Mytilidae</taxon>
        <taxon>Mytilinae</taxon>
        <taxon>Mytilus</taxon>
    </lineage>
</organism>
<keyword evidence="7" id="KW-1185">Reference proteome</keyword>
<accession>A0A6J8ABY8</accession>
<comment type="subcellular location">
    <subcellularLocation>
        <location evidence="1">Membrane</location>
        <topology evidence="1">Multi-pass membrane protein</topology>
    </subcellularLocation>
</comment>
<evidence type="ECO:0000256" key="4">
    <source>
        <dbReference type="ARBA" id="ARBA00023136"/>
    </source>
</evidence>
<feature type="transmembrane region" description="Helical" evidence="5">
    <location>
        <begin position="94"/>
        <end position="118"/>
    </location>
</feature>
<dbReference type="EMBL" id="CACVKT020001109">
    <property type="protein sequence ID" value="CAC5365255.1"/>
    <property type="molecule type" value="Genomic_DNA"/>
</dbReference>